<dbReference type="EMBL" id="JBHLUK010000052">
    <property type="protein sequence ID" value="MFC0423502.1"/>
    <property type="molecule type" value="Genomic_DNA"/>
</dbReference>
<dbReference type="Proteomes" id="UP001589855">
    <property type="component" value="Unassembled WGS sequence"/>
</dbReference>
<accession>A0ABV6K2S1</accession>
<keyword evidence="3" id="KW-1185">Reference proteome</keyword>
<organism evidence="2 3">
    <name type="scientific">Lactiplantibacillus plajomi</name>
    <dbReference type="NCBI Taxonomy" id="1457217"/>
    <lineage>
        <taxon>Bacteria</taxon>
        <taxon>Bacillati</taxon>
        <taxon>Bacillota</taxon>
        <taxon>Bacilli</taxon>
        <taxon>Lactobacillales</taxon>
        <taxon>Lactobacillaceae</taxon>
        <taxon>Lactiplantibacillus</taxon>
    </lineage>
</organism>
<name>A0ABV6K2S1_9LACO</name>
<feature type="chain" id="PRO_5045179724" description="Lipoprotein" evidence="1">
    <location>
        <begin position="19"/>
        <end position="146"/>
    </location>
</feature>
<keyword evidence="1" id="KW-0732">Signal</keyword>
<gene>
    <name evidence="2" type="ORF">ACFFGS_05125</name>
</gene>
<proteinExistence type="predicted"/>
<evidence type="ECO:0008006" key="4">
    <source>
        <dbReference type="Google" id="ProtNLM"/>
    </source>
</evidence>
<comment type="caution">
    <text evidence="2">The sequence shown here is derived from an EMBL/GenBank/DDBJ whole genome shotgun (WGS) entry which is preliminary data.</text>
</comment>
<evidence type="ECO:0000313" key="2">
    <source>
        <dbReference type="EMBL" id="MFC0423502.1"/>
    </source>
</evidence>
<evidence type="ECO:0000313" key="3">
    <source>
        <dbReference type="Proteomes" id="UP001589855"/>
    </source>
</evidence>
<protein>
    <recommendedName>
        <fullName evidence="4">Lipoprotein</fullName>
    </recommendedName>
</protein>
<dbReference type="RefSeq" id="WP_137646074.1">
    <property type="nucleotide sequence ID" value="NZ_BAABRM010000036.1"/>
</dbReference>
<evidence type="ECO:0000256" key="1">
    <source>
        <dbReference type="SAM" id="SignalP"/>
    </source>
</evidence>
<reference evidence="2 3" key="1">
    <citation type="submission" date="2024-09" db="EMBL/GenBank/DDBJ databases">
        <authorList>
            <person name="Sun Q."/>
            <person name="Mori K."/>
        </authorList>
    </citation>
    <scope>NUCLEOTIDE SEQUENCE [LARGE SCALE GENOMIC DNA]</scope>
    <source>
        <strain evidence="2 3">TBRC 4575</strain>
    </source>
</reference>
<sequence length="146" mass="16144">MKRVTLLIVTMTSMLLLAACGQQSSQKVSASRTAAAATVSRQSQSSQKAKTAKNAQQYVAKLRQSTNNKITGVRYADNTVTWTVSKAWANTPRRSLTHAVTKLIATTQMQASLHDQKTPNIVIEQANGKRVCHQDVGYDIVWDNYY</sequence>
<feature type="signal peptide" evidence="1">
    <location>
        <begin position="1"/>
        <end position="18"/>
    </location>
</feature>
<dbReference type="PROSITE" id="PS51257">
    <property type="entry name" value="PROKAR_LIPOPROTEIN"/>
    <property type="match status" value="1"/>
</dbReference>